<organism evidence="1 2">
    <name type="scientific">Trichinella spiralis</name>
    <name type="common">Trichina worm</name>
    <dbReference type="NCBI Taxonomy" id="6334"/>
    <lineage>
        <taxon>Eukaryota</taxon>
        <taxon>Metazoa</taxon>
        <taxon>Ecdysozoa</taxon>
        <taxon>Nematoda</taxon>
        <taxon>Enoplea</taxon>
        <taxon>Dorylaimia</taxon>
        <taxon>Trichinellida</taxon>
        <taxon>Trichinellidae</taxon>
        <taxon>Trichinella</taxon>
    </lineage>
</organism>
<dbReference type="Proteomes" id="UP000054776">
    <property type="component" value="Unassembled WGS sequence"/>
</dbReference>
<dbReference type="AlphaFoldDB" id="A0A0V1A721"/>
<evidence type="ECO:0000313" key="1">
    <source>
        <dbReference type="EMBL" id="KRY20589.1"/>
    </source>
</evidence>
<proteinExistence type="predicted"/>
<evidence type="ECO:0000313" key="2">
    <source>
        <dbReference type="Proteomes" id="UP000054776"/>
    </source>
</evidence>
<reference evidence="1 2" key="1">
    <citation type="submission" date="2015-01" db="EMBL/GenBank/DDBJ databases">
        <title>Evolution of Trichinella species and genotypes.</title>
        <authorList>
            <person name="Korhonen P.K."/>
            <person name="Edoardo P."/>
            <person name="Giuseppe L.R."/>
            <person name="Gasser R.B."/>
        </authorList>
    </citation>
    <scope>NUCLEOTIDE SEQUENCE [LARGE SCALE GENOMIC DNA]</scope>
    <source>
        <strain evidence="1">ISS3</strain>
    </source>
</reference>
<dbReference type="EMBL" id="JYDH01002106">
    <property type="protein sequence ID" value="KRY20589.1"/>
    <property type="molecule type" value="Genomic_DNA"/>
</dbReference>
<sequence>MASWRSLKTSVNKTSFLSRSRGVERKNWKTETFAHQEVPALKEGQYRV</sequence>
<protein>
    <submittedName>
        <fullName evidence="1">Uncharacterized protein</fullName>
    </submittedName>
</protein>
<name>A0A0V1A721_TRISP</name>
<accession>A0A0V1A721</accession>
<dbReference type="InParanoid" id="A0A0V1A721"/>
<gene>
    <name evidence="1" type="ORF">T01_9007</name>
</gene>
<keyword evidence="2" id="KW-1185">Reference proteome</keyword>
<comment type="caution">
    <text evidence="1">The sequence shown here is derived from an EMBL/GenBank/DDBJ whole genome shotgun (WGS) entry which is preliminary data.</text>
</comment>